<dbReference type="CDD" id="cd05748">
    <property type="entry name" value="Ig_Titin_like"/>
    <property type="match status" value="1"/>
</dbReference>
<dbReference type="FunFam" id="2.60.40.10:FF:000003">
    <property type="entry name" value="Titin isoform E"/>
    <property type="match status" value="1"/>
</dbReference>
<proteinExistence type="predicted"/>
<dbReference type="InterPro" id="IPR013098">
    <property type="entry name" value="Ig_I-set"/>
</dbReference>
<keyword evidence="6" id="KW-1185">Reference proteome</keyword>
<dbReference type="FunFam" id="2.60.40.10:FF:000034">
    <property type="entry name" value="Titin isoform A"/>
    <property type="match status" value="2"/>
</dbReference>
<reference evidence="5" key="2">
    <citation type="submission" date="2025-08" db="UniProtKB">
        <authorList>
            <consortium name="Ensembl"/>
        </authorList>
    </citation>
    <scope>IDENTIFICATION</scope>
</reference>
<feature type="domain" description="Ig-like" evidence="3">
    <location>
        <begin position="464"/>
        <end position="582"/>
    </location>
</feature>
<dbReference type="SUPFAM" id="SSF49265">
    <property type="entry name" value="Fibronectin type III"/>
    <property type="match status" value="5"/>
</dbReference>
<dbReference type="InterPro" id="IPR036116">
    <property type="entry name" value="FN3_sf"/>
</dbReference>
<feature type="domain" description="Fibronectin type-III" evidence="4">
    <location>
        <begin position="87"/>
        <end position="182"/>
    </location>
</feature>
<feature type="domain" description="Fibronectin type-III" evidence="4">
    <location>
        <begin position="1"/>
        <end position="85"/>
    </location>
</feature>
<keyword evidence="1" id="KW-0677">Repeat</keyword>
<dbReference type="InterPro" id="IPR003961">
    <property type="entry name" value="FN3_dom"/>
</dbReference>
<feature type="domain" description="Fibronectin type-III" evidence="4">
    <location>
        <begin position="771"/>
        <end position="865"/>
    </location>
</feature>
<protein>
    <recommendedName>
        <fullName evidence="7">Titin</fullName>
    </recommendedName>
</protein>
<dbReference type="SMART" id="SM00408">
    <property type="entry name" value="IGc2"/>
    <property type="match status" value="2"/>
</dbReference>
<dbReference type="PROSITE" id="PS50853">
    <property type="entry name" value="FN3"/>
    <property type="match status" value="6"/>
</dbReference>
<dbReference type="PANTHER" id="PTHR14340:SF13">
    <property type="entry name" value="TITIN"/>
    <property type="match status" value="1"/>
</dbReference>
<dbReference type="GeneTree" id="ENSGT01150000286978"/>
<reference evidence="5" key="3">
    <citation type="submission" date="2025-09" db="UniProtKB">
        <authorList>
            <consortium name="Ensembl"/>
        </authorList>
    </citation>
    <scope>IDENTIFICATION</scope>
</reference>
<evidence type="ECO:0000313" key="6">
    <source>
        <dbReference type="Proteomes" id="UP000694548"/>
    </source>
</evidence>
<dbReference type="SMART" id="SM00409">
    <property type="entry name" value="IG"/>
    <property type="match status" value="3"/>
</dbReference>
<evidence type="ECO:0000259" key="3">
    <source>
        <dbReference type="PROSITE" id="PS50835"/>
    </source>
</evidence>
<dbReference type="PANTHER" id="PTHR14340">
    <property type="entry name" value="MICROFIBRIL-ASSOCIATED GLYCOPROTEIN 3"/>
    <property type="match status" value="1"/>
</dbReference>
<dbReference type="AlphaFoldDB" id="A0A8C6L5R0"/>
<dbReference type="InterPro" id="IPR007110">
    <property type="entry name" value="Ig-like_dom"/>
</dbReference>
<dbReference type="FunFam" id="2.60.40.10:FF:000002">
    <property type="entry name" value="Titin a"/>
    <property type="match status" value="1"/>
</dbReference>
<feature type="domain" description="Fibronectin type-III" evidence="4">
    <location>
        <begin position="868"/>
        <end position="907"/>
    </location>
</feature>
<dbReference type="Proteomes" id="UP000694548">
    <property type="component" value="Chromosome sgr08"/>
</dbReference>
<reference evidence="5" key="1">
    <citation type="submission" date="2014-08" db="EMBL/GenBank/DDBJ databases">
        <authorList>
            <person name="Senf B."/>
            <person name="Petzold A."/>
            <person name="Downie B.R."/>
            <person name="Koch P."/>
            <person name="Platzer M."/>
        </authorList>
    </citation>
    <scope>NUCLEOTIDE SEQUENCE [LARGE SCALE GENOMIC DNA]</scope>
    <source>
        <strain evidence="5">GRZ</strain>
    </source>
</reference>
<evidence type="ECO:0000256" key="1">
    <source>
        <dbReference type="ARBA" id="ARBA00022737"/>
    </source>
</evidence>
<dbReference type="PRINTS" id="PR00014">
    <property type="entry name" value="FNTYPEIII"/>
</dbReference>
<evidence type="ECO:0000313" key="5">
    <source>
        <dbReference type="Ensembl" id="ENSNFUP00015016056.1"/>
    </source>
</evidence>
<dbReference type="CDD" id="cd00063">
    <property type="entry name" value="FN3"/>
    <property type="match status" value="8"/>
</dbReference>
<evidence type="ECO:0008006" key="7">
    <source>
        <dbReference type="Google" id="ProtNLM"/>
    </source>
</evidence>
<evidence type="ECO:0000256" key="2">
    <source>
        <dbReference type="ARBA" id="ARBA00023319"/>
    </source>
</evidence>
<keyword evidence="2" id="KW-0393">Immunoglobulin domain</keyword>
<feature type="domain" description="Fibronectin type-III" evidence="4">
    <location>
        <begin position="187"/>
        <end position="282"/>
    </location>
</feature>
<dbReference type="InterPro" id="IPR003598">
    <property type="entry name" value="Ig_sub2"/>
</dbReference>
<dbReference type="InterPro" id="IPR036179">
    <property type="entry name" value="Ig-like_dom_sf"/>
</dbReference>
<dbReference type="InterPro" id="IPR013783">
    <property type="entry name" value="Ig-like_fold"/>
</dbReference>
<name>A0A8C6L5R0_NOTFU</name>
<accession>A0A8C6L5R0</accession>
<feature type="domain" description="Fibronectin type-III" evidence="4">
    <location>
        <begin position="653"/>
        <end position="748"/>
    </location>
</feature>
<dbReference type="Ensembl" id="ENSNFUT00015016824.1">
    <property type="protein sequence ID" value="ENSNFUP00015016056.1"/>
    <property type="gene ID" value="ENSNFUG00015007691.1"/>
</dbReference>
<dbReference type="FunFam" id="2.60.40.10:FF:000031">
    <property type="entry name" value="Myosin-binding protein C, slow type"/>
    <property type="match status" value="2"/>
</dbReference>
<evidence type="ECO:0000259" key="4">
    <source>
        <dbReference type="PROSITE" id="PS50853"/>
    </source>
</evidence>
<dbReference type="InterPro" id="IPR003599">
    <property type="entry name" value="Ig_sub"/>
</dbReference>
<sequence length="907" mass="99804">MVQWRAPKDDGGTPITNYVVEKKDVKKPWEPWSVVSSSGTSTKAKVSRLEKGREYIVRVRAENKIGIGAGLESPPTIAKHMFNPPGPPGFPECSDITENAVTIEWALPDYDGGSPISGYVIERREMTGKWIRVNKTPVLDLRYRVSGLFEGNSYEFRVFAENIAGISEPSLTSDPIKATRAITKPGPPGNLKLKDWSKSYADICWTKPTRDGGSPILGYVVEAQKSGTAQWDRINKDLIKICAYRVPGLIEGLEYRIRIRATNKVGDSEPRELPETILAKDILVPPEIVVDVSCRDSVTVRAGQIISLITRVKGRPDPEITWTKDARALSRDKRTEINNNYPLCELIINDVVRSDYGKYAISAKNSSGQAQATILVNVLDTPGACQNLKVAYVTKKSSHPLSRQIPLSVETSKPAPTSCWSKGGKYFKPSDLVQIETTATSSTLSVKYAGRKDSGEYTITASNPFGVKEETVKVKVLDVPSAPGPIECSGVSSEKVTLTWTAPTEDGGDNIKVEIPVMGRPRPTVSWQKDGAPLKLTQRTNVELSPATTIITINECNRTDSGVYSMTAKNIVGSVTDNITVKVHDIPGAPKGPVKIVEISRTYCIFSWETPENDGGVPINNYAVEIRDTTLVWTNVVSGNEYIFRVMAVNKYGLENPEVTAISKDSMVVMWQAPKYDGGTPIINYVIERKDKSALRWIKCNIRKVKDLQFKATGLVPGHEYEFRISAENAAGVSVPSVPTLFYKATDALYKPGAPCNPRVIDTTRSSITVAWNKPVYNGVTNKAVTLTWDPPVNDGGVKVKNYIVEKRESTRKAYATVNANCHSTTFTVDHLLEGCNYYFRVLAENEYGIGLPIETVEAVKVSEKPQPPGKIILKDVTKNSVTLSWEKPEHDGGSRVGCYVVEIQPK</sequence>
<dbReference type="FunFam" id="2.60.40.10:FF:000135">
    <property type="entry name" value="Titin a"/>
    <property type="match status" value="1"/>
</dbReference>
<dbReference type="Pfam" id="PF00041">
    <property type="entry name" value="fn3"/>
    <property type="match status" value="5"/>
</dbReference>
<dbReference type="PROSITE" id="PS50835">
    <property type="entry name" value="IG_LIKE"/>
    <property type="match status" value="2"/>
</dbReference>
<dbReference type="SUPFAM" id="SSF48726">
    <property type="entry name" value="Immunoglobulin"/>
    <property type="match status" value="2"/>
</dbReference>
<dbReference type="Pfam" id="PF07679">
    <property type="entry name" value="I-set"/>
    <property type="match status" value="3"/>
</dbReference>
<feature type="domain" description="Ig-like" evidence="3">
    <location>
        <begin position="286"/>
        <end position="377"/>
    </location>
</feature>
<dbReference type="SMART" id="SM00060">
    <property type="entry name" value="FN3"/>
    <property type="match status" value="7"/>
</dbReference>
<dbReference type="Gene3D" id="2.60.40.10">
    <property type="entry name" value="Immunoglobulins"/>
    <property type="match status" value="10"/>
</dbReference>
<organism evidence="5 6">
    <name type="scientific">Nothobranchius furzeri</name>
    <name type="common">Turquoise killifish</name>
    <dbReference type="NCBI Taxonomy" id="105023"/>
    <lineage>
        <taxon>Eukaryota</taxon>
        <taxon>Metazoa</taxon>
        <taxon>Chordata</taxon>
        <taxon>Craniata</taxon>
        <taxon>Vertebrata</taxon>
        <taxon>Euteleostomi</taxon>
        <taxon>Actinopterygii</taxon>
        <taxon>Neopterygii</taxon>
        <taxon>Teleostei</taxon>
        <taxon>Neoteleostei</taxon>
        <taxon>Acanthomorphata</taxon>
        <taxon>Ovalentaria</taxon>
        <taxon>Atherinomorphae</taxon>
        <taxon>Cyprinodontiformes</taxon>
        <taxon>Nothobranchiidae</taxon>
        <taxon>Nothobranchius</taxon>
    </lineage>
</organism>